<dbReference type="EMBL" id="CM042882">
    <property type="protein sequence ID" value="KAI4381698.1"/>
    <property type="molecule type" value="Genomic_DNA"/>
</dbReference>
<dbReference type="Proteomes" id="UP001057402">
    <property type="component" value="Chromosome 3"/>
</dbReference>
<accession>A0ACB9RTF0</accession>
<protein>
    <submittedName>
        <fullName evidence="1">Uncharacterized protein</fullName>
    </submittedName>
</protein>
<gene>
    <name evidence="1" type="ORF">MLD38_007750</name>
</gene>
<keyword evidence="2" id="KW-1185">Reference proteome</keyword>
<sequence length="281" mass="32636">MAKRLKLRLSRILSNCRSKNVLPSNPLPSVPKPTPLSFESFPRTPSSSPKLTYHWKQEKDFHVISISTFREKTSLNTSKVFPRPPFSRRARRCRTVIPWGRKHERVRLAPLLIFRGKAALGDQGLEADDREELECLMSSASSTSEEGFDDEACEVKNAKEQGLLLMKKRVSYVEYEARLSSVERRWSRGDNPMGMIMTTKVRESYAVVKRTEDPYGEFRISMMEMMTEKEIYEEDGLLELLRCLLSLNGREHHAIILRAFSEVRDALFRKKISFDYNEDQH</sequence>
<proteinExistence type="predicted"/>
<evidence type="ECO:0000313" key="2">
    <source>
        <dbReference type="Proteomes" id="UP001057402"/>
    </source>
</evidence>
<name>A0ACB9RTF0_9MYRT</name>
<evidence type="ECO:0000313" key="1">
    <source>
        <dbReference type="EMBL" id="KAI4381698.1"/>
    </source>
</evidence>
<reference evidence="2" key="1">
    <citation type="journal article" date="2023" name="Front. Plant Sci.">
        <title>Chromosomal-level genome assembly of Melastoma candidum provides insights into trichome evolution.</title>
        <authorList>
            <person name="Zhong Y."/>
            <person name="Wu W."/>
            <person name="Sun C."/>
            <person name="Zou P."/>
            <person name="Liu Y."/>
            <person name="Dai S."/>
            <person name="Zhou R."/>
        </authorList>
    </citation>
    <scope>NUCLEOTIDE SEQUENCE [LARGE SCALE GENOMIC DNA]</scope>
</reference>
<comment type="caution">
    <text evidence="1">The sequence shown here is derived from an EMBL/GenBank/DDBJ whole genome shotgun (WGS) entry which is preliminary data.</text>
</comment>
<organism evidence="1 2">
    <name type="scientific">Melastoma candidum</name>
    <dbReference type="NCBI Taxonomy" id="119954"/>
    <lineage>
        <taxon>Eukaryota</taxon>
        <taxon>Viridiplantae</taxon>
        <taxon>Streptophyta</taxon>
        <taxon>Embryophyta</taxon>
        <taxon>Tracheophyta</taxon>
        <taxon>Spermatophyta</taxon>
        <taxon>Magnoliopsida</taxon>
        <taxon>eudicotyledons</taxon>
        <taxon>Gunneridae</taxon>
        <taxon>Pentapetalae</taxon>
        <taxon>rosids</taxon>
        <taxon>malvids</taxon>
        <taxon>Myrtales</taxon>
        <taxon>Melastomataceae</taxon>
        <taxon>Melastomatoideae</taxon>
        <taxon>Melastomateae</taxon>
        <taxon>Melastoma</taxon>
    </lineage>
</organism>